<dbReference type="EMBL" id="CP068985">
    <property type="protein sequence ID" value="QYC42521.1"/>
    <property type="molecule type" value="Genomic_DNA"/>
</dbReference>
<keyword evidence="3" id="KW-1185">Reference proteome</keyword>
<evidence type="ECO:0000313" key="2">
    <source>
        <dbReference type="EMBL" id="QYC42521.1"/>
    </source>
</evidence>
<gene>
    <name evidence="2" type="ORF">Nocox_24590</name>
</gene>
<proteinExistence type="predicted"/>
<evidence type="ECO:0000313" key="3">
    <source>
        <dbReference type="Proteomes" id="UP000824681"/>
    </source>
</evidence>
<accession>A0ABX8U524</accession>
<reference evidence="2 3" key="1">
    <citation type="journal article" date="2021" name="ACS Chem. Biol.">
        <title>Genomic-Led Discovery of a Novel Glycopeptide Antibiotic by Nonomuraea coxensis DSM 45129.</title>
        <authorList>
            <person name="Yushchuk O."/>
            <person name="Vior N.M."/>
            <person name="Andreo-Vidal A."/>
            <person name="Berini F."/>
            <person name="Ruckert C."/>
            <person name="Busche T."/>
            <person name="Binda E."/>
            <person name="Kalinowski J."/>
            <person name="Truman A.W."/>
            <person name="Marinelli F."/>
        </authorList>
    </citation>
    <scope>NUCLEOTIDE SEQUENCE [LARGE SCALE GENOMIC DNA]</scope>
    <source>
        <strain evidence="2 3">DSM 45129</strain>
    </source>
</reference>
<keyword evidence="1" id="KW-0472">Membrane</keyword>
<keyword evidence="1" id="KW-1133">Transmembrane helix</keyword>
<keyword evidence="1" id="KW-0812">Transmembrane</keyword>
<protein>
    <submittedName>
        <fullName evidence="2">Uncharacterized protein</fullName>
    </submittedName>
</protein>
<evidence type="ECO:0000256" key="1">
    <source>
        <dbReference type="SAM" id="Phobius"/>
    </source>
</evidence>
<organism evidence="2 3">
    <name type="scientific">Nonomuraea coxensis DSM 45129</name>
    <dbReference type="NCBI Taxonomy" id="1122611"/>
    <lineage>
        <taxon>Bacteria</taxon>
        <taxon>Bacillati</taxon>
        <taxon>Actinomycetota</taxon>
        <taxon>Actinomycetes</taxon>
        <taxon>Streptosporangiales</taxon>
        <taxon>Streptosporangiaceae</taxon>
        <taxon>Nonomuraea</taxon>
    </lineage>
</organism>
<dbReference type="Proteomes" id="UP000824681">
    <property type="component" value="Chromosome"/>
</dbReference>
<name>A0ABX8U524_9ACTN</name>
<feature type="transmembrane region" description="Helical" evidence="1">
    <location>
        <begin position="30"/>
        <end position="52"/>
    </location>
</feature>
<sequence>MAIPAIMILYGIYSAAIAMGAEGIPHVPWIGWVGGYAFLWSGFTLLALLSTLADNRRIGRAEEDPATALRERIG</sequence>